<evidence type="ECO:0000313" key="1">
    <source>
        <dbReference type="EMBL" id="KAE9399184.1"/>
    </source>
</evidence>
<name>A0A6A4HQ84_9AGAR</name>
<dbReference type="AlphaFoldDB" id="A0A6A4HQ84"/>
<proteinExistence type="predicted"/>
<keyword evidence="2" id="KW-1185">Reference proteome</keyword>
<gene>
    <name evidence="1" type="ORF">BT96DRAFT_701845</name>
</gene>
<dbReference type="Proteomes" id="UP000799118">
    <property type="component" value="Unassembled WGS sequence"/>
</dbReference>
<protein>
    <submittedName>
        <fullName evidence="1">Uncharacterized protein</fullName>
    </submittedName>
</protein>
<dbReference type="EMBL" id="ML769472">
    <property type="protein sequence ID" value="KAE9399184.1"/>
    <property type="molecule type" value="Genomic_DNA"/>
</dbReference>
<evidence type="ECO:0000313" key="2">
    <source>
        <dbReference type="Proteomes" id="UP000799118"/>
    </source>
</evidence>
<organism evidence="1 2">
    <name type="scientific">Gymnopus androsaceus JB14</name>
    <dbReference type="NCBI Taxonomy" id="1447944"/>
    <lineage>
        <taxon>Eukaryota</taxon>
        <taxon>Fungi</taxon>
        <taxon>Dikarya</taxon>
        <taxon>Basidiomycota</taxon>
        <taxon>Agaricomycotina</taxon>
        <taxon>Agaricomycetes</taxon>
        <taxon>Agaricomycetidae</taxon>
        <taxon>Agaricales</taxon>
        <taxon>Marasmiineae</taxon>
        <taxon>Omphalotaceae</taxon>
        <taxon>Gymnopus</taxon>
    </lineage>
</organism>
<accession>A0A6A4HQ84</accession>
<reference evidence="1" key="1">
    <citation type="journal article" date="2019" name="Environ. Microbiol.">
        <title>Fungal ecological strategies reflected in gene transcription - a case study of two litter decomposers.</title>
        <authorList>
            <person name="Barbi F."/>
            <person name="Kohler A."/>
            <person name="Barry K."/>
            <person name="Baskaran P."/>
            <person name="Daum C."/>
            <person name="Fauchery L."/>
            <person name="Ihrmark K."/>
            <person name="Kuo A."/>
            <person name="LaButti K."/>
            <person name="Lipzen A."/>
            <person name="Morin E."/>
            <person name="Grigoriev I.V."/>
            <person name="Henrissat B."/>
            <person name="Lindahl B."/>
            <person name="Martin F."/>
        </authorList>
    </citation>
    <scope>NUCLEOTIDE SEQUENCE</scope>
    <source>
        <strain evidence="1">JB14</strain>
    </source>
</reference>
<sequence>MFRLYLLSDCCGERATFFDGGSDAPAIIMPVEGHHGCTSLQSLLEWFRDVNEHECIDQA</sequence>